<accession>A0ABY5H0E3</accession>
<evidence type="ECO:0000256" key="1">
    <source>
        <dbReference type="ARBA" id="ARBA00004377"/>
    </source>
</evidence>
<proteinExistence type="inferred from homology"/>
<gene>
    <name evidence="13" type="ORF">KDX31_19810</name>
</gene>
<evidence type="ECO:0000313" key="13">
    <source>
        <dbReference type="EMBL" id="UTW05728.1"/>
    </source>
</evidence>
<dbReference type="Gene3D" id="3.30.700.10">
    <property type="entry name" value="Glycoprotein, Type 4 Pilin"/>
    <property type="match status" value="1"/>
</dbReference>
<evidence type="ECO:0000259" key="12">
    <source>
        <dbReference type="Pfam" id="PF12019"/>
    </source>
</evidence>
<reference evidence="13" key="1">
    <citation type="submission" date="2021-04" db="EMBL/GenBank/DDBJ databases">
        <title>Oceanospirillales bacteria with DddD are important DMSP degraders in coastal seawater.</title>
        <authorList>
            <person name="Liu J."/>
        </authorList>
    </citation>
    <scope>NUCLEOTIDE SEQUENCE</scope>
    <source>
        <strain evidence="13">GY6</strain>
        <plasmid evidence="13">unnamed</plasmid>
    </source>
</reference>
<evidence type="ECO:0000256" key="6">
    <source>
        <dbReference type="ARBA" id="ARBA00022692"/>
    </source>
</evidence>
<keyword evidence="6 11" id="KW-0812">Transmembrane</keyword>
<evidence type="ECO:0000256" key="8">
    <source>
        <dbReference type="ARBA" id="ARBA00023136"/>
    </source>
</evidence>
<sequence>MSSRKFSQGLTVIELMITLVVIGVLAAIAAPSFSGFMKKSKLTGAAEKVFSQLQYARSESIASGKDIFVSFKDTGAVGWCMGVSDLTSCDCSASLASCTINGVQARSFNSADYPEIVLSTDFTGDDTGFVAPRSVALETGTVTLTLPAYGTVEVRMNILGRMRLCSDTLNNYAGC</sequence>
<evidence type="ECO:0000256" key="4">
    <source>
        <dbReference type="ARBA" id="ARBA00022481"/>
    </source>
</evidence>
<dbReference type="SUPFAM" id="SSF54523">
    <property type="entry name" value="Pili subunits"/>
    <property type="match status" value="1"/>
</dbReference>
<keyword evidence="13" id="KW-0614">Plasmid</keyword>
<comment type="similarity">
    <text evidence="9">Belongs to the GSP H family.</text>
</comment>
<keyword evidence="8 11" id="KW-0472">Membrane</keyword>
<dbReference type="InterPro" id="IPR045584">
    <property type="entry name" value="Pilin-like"/>
</dbReference>
<evidence type="ECO:0000313" key="14">
    <source>
        <dbReference type="Proteomes" id="UP001059950"/>
    </source>
</evidence>
<keyword evidence="14" id="KW-1185">Reference proteome</keyword>
<keyword evidence="7 11" id="KW-1133">Transmembrane helix</keyword>
<dbReference type="EMBL" id="CP073345">
    <property type="protein sequence ID" value="UTW05728.1"/>
    <property type="molecule type" value="Genomic_DNA"/>
</dbReference>
<keyword evidence="4" id="KW-0488">Methylation</keyword>
<evidence type="ECO:0000256" key="11">
    <source>
        <dbReference type="SAM" id="Phobius"/>
    </source>
</evidence>
<evidence type="ECO:0000256" key="10">
    <source>
        <dbReference type="ARBA" id="ARBA00030775"/>
    </source>
</evidence>
<dbReference type="InterPro" id="IPR022346">
    <property type="entry name" value="T2SS_GspH"/>
</dbReference>
<evidence type="ECO:0000256" key="9">
    <source>
        <dbReference type="ARBA" id="ARBA00025772"/>
    </source>
</evidence>
<comment type="subcellular location">
    <subcellularLocation>
        <location evidence="1">Cell inner membrane</location>
        <topology evidence="1">Single-pass membrane protein</topology>
    </subcellularLocation>
</comment>
<feature type="transmembrane region" description="Helical" evidence="11">
    <location>
        <begin position="12"/>
        <end position="33"/>
    </location>
</feature>
<dbReference type="InterPro" id="IPR012902">
    <property type="entry name" value="N_methyl_site"/>
</dbReference>
<geneLocation type="plasmid" evidence="13 14">
    <name>unnamed</name>
</geneLocation>
<evidence type="ECO:0000256" key="5">
    <source>
        <dbReference type="ARBA" id="ARBA00022519"/>
    </source>
</evidence>
<dbReference type="Proteomes" id="UP001059950">
    <property type="component" value="Plasmid unnamed"/>
</dbReference>
<name>A0ABY5H0E3_9GAMM</name>
<dbReference type="NCBIfam" id="TIGR02532">
    <property type="entry name" value="IV_pilin_GFxxxE"/>
    <property type="match status" value="1"/>
</dbReference>
<organism evidence="13 14">
    <name type="scientific">Amphritea atlantica</name>
    <dbReference type="NCBI Taxonomy" id="355243"/>
    <lineage>
        <taxon>Bacteria</taxon>
        <taxon>Pseudomonadati</taxon>
        <taxon>Pseudomonadota</taxon>
        <taxon>Gammaproteobacteria</taxon>
        <taxon>Oceanospirillales</taxon>
        <taxon>Oceanospirillaceae</taxon>
        <taxon>Amphritea</taxon>
    </lineage>
</organism>
<evidence type="ECO:0000256" key="2">
    <source>
        <dbReference type="ARBA" id="ARBA00021549"/>
    </source>
</evidence>
<dbReference type="Pfam" id="PF07963">
    <property type="entry name" value="N_methyl"/>
    <property type="match status" value="1"/>
</dbReference>
<protein>
    <recommendedName>
        <fullName evidence="2">Type II secretion system protein H</fullName>
    </recommendedName>
    <alternativeName>
        <fullName evidence="10">General secretion pathway protein H</fullName>
    </alternativeName>
</protein>
<dbReference type="Pfam" id="PF12019">
    <property type="entry name" value="GspH"/>
    <property type="match status" value="1"/>
</dbReference>
<keyword evidence="3" id="KW-1003">Cell membrane</keyword>
<feature type="domain" description="General secretion pathway GspH" evidence="12">
    <location>
        <begin position="45"/>
        <end position="156"/>
    </location>
</feature>
<evidence type="ECO:0000256" key="7">
    <source>
        <dbReference type="ARBA" id="ARBA00022989"/>
    </source>
</evidence>
<keyword evidence="5" id="KW-0997">Cell inner membrane</keyword>
<evidence type="ECO:0000256" key="3">
    <source>
        <dbReference type="ARBA" id="ARBA00022475"/>
    </source>
</evidence>